<keyword evidence="3" id="KW-1185">Reference proteome</keyword>
<sequence>MGERVRLGHRVLRQQPDGVAGQLGVRDPGAGQLHRRGEARGPRRRQHGGRTGCRGERGDVGILAAHHDRDGLERARLRLQRGQHPLQAVCGGQTRVGTHDEKGVDSGGHDLVSLGEPRGGSRSTRRARQAPERAKRDAGVR</sequence>
<evidence type="ECO:0000313" key="3">
    <source>
        <dbReference type="Proteomes" id="UP001054811"/>
    </source>
</evidence>
<protein>
    <submittedName>
        <fullName evidence="2">Uncharacterized protein</fullName>
    </submittedName>
</protein>
<dbReference type="RefSeq" id="WP_259612346.1">
    <property type="nucleotide sequence ID" value="NZ_CP091139.2"/>
</dbReference>
<reference evidence="2" key="1">
    <citation type="submission" date="2022-01" db="EMBL/GenBank/DDBJ databases">
        <title>Microbacterium eymi and Microbacterium rhizovicinus sp. nov., isolated from the rhizospheric soil of Elymus tsukushiensis, a plant native to the Dokdo Islands, Republic of Korea.</title>
        <authorList>
            <person name="Hwang Y.J."/>
        </authorList>
    </citation>
    <scope>NUCLEOTIDE SEQUENCE</scope>
    <source>
        <strain evidence="2">KUDC0405</strain>
    </source>
</reference>
<proteinExistence type="predicted"/>
<organism evidence="2 3">
    <name type="scientific">Microbacterium elymi</name>
    <dbReference type="NCBI Taxonomy" id="2909587"/>
    <lineage>
        <taxon>Bacteria</taxon>
        <taxon>Bacillati</taxon>
        <taxon>Actinomycetota</taxon>
        <taxon>Actinomycetes</taxon>
        <taxon>Micrococcales</taxon>
        <taxon>Microbacteriaceae</taxon>
        <taxon>Microbacterium</taxon>
    </lineage>
</organism>
<dbReference type="EMBL" id="CP091139">
    <property type="protein sequence ID" value="UUT35727.1"/>
    <property type="molecule type" value="Genomic_DNA"/>
</dbReference>
<feature type="compositionally biased region" description="Basic and acidic residues" evidence="1">
    <location>
        <begin position="97"/>
        <end position="108"/>
    </location>
</feature>
<feature type="region of interest" description="Disordered" evidence="1">
    <location>
        <begin position="86"/>
        <end position="141"/>
    </location>
</feature>
<feature type="compositionally biased region" description="Basic and acidic residues" evidence="1">
    <location>
        <begin position="129"/>
        <end position="141"/>
    </location>
</feature>
<name>A0ABY5NKN7_9MICO</name>
<evidence type="ECO:0000313" key="2">
    <source>
        <dbReference type="EMBL" id="UUT35727.1"/>
    </source>
</evidence>
<evidence type="ECO:0000256" key="1">
    <source>
        <dbReference type="SAM" id="MobiDB-lite"/>
    </source>
</evidence>
<accession>A0ABY5NKN7</accession>
<gene>
    <name evidence="2" type="ORF">L2X98_21120</name>
</gene>
<feature type="region of interest" description="Disordered" evidence="1">
    <location>
        <begin position="1"/>
        <end position="60"/>
    </location>
</feature>
<dbReference type="Proteomes" id="UP001054811">
    <property type="component" value="Chromosome"/>
</dbReference>